<dbReference type="EMBL" id="SWLB01000007">
    <property type="protein sequence ID" value="KAF3336282.1"/>
    <property type="molecule type" value="Genomic_DNA"/>
</dbReference>
<evidence type="ECO:0000313" key="1">
    <source>
        <dbReference type="EMBL" id="KAF3336282.1"/>
    </source>
</evidence>
<dbReference type="InterPro" id="IPR035979">
    <property type="entry name" value="RBD_domain_sf"/>
</dbReference>
<evidence type="ECO:0008006" key="3">
    <source>
        <dbReference type="Google" id="ProtNLM"/>
    </source>
</evidence>
<dbReference type="GO" id="GO:0003676">
    <property type="term" value="F:nucleic acid binding"/>
    <property type="evidence" value="ECO:0007669"/>
    <property type="project" value="InterPro"/>
</dbReference>
<gene>
    <name evidence="1" type="ORF">FCM35_KLT18868</name>
</gene>
<protein>
    <recommendedName>
        <fullName evidence="3">RRM domain-containing protein</fullName>
    </recommendedName>
</protein>
<proteinExistence type="predicted"/>
<dbReference type="Proteomes" id="UP000623129">
    <property type="component" value="Unassembled WGS sequence"/>
</dbReference>
<keyword evidence="2" id="KW-1185">Reference proteome</keyword>
<comment type="caution">
    <text evidence="1">The sequence shown here is derived from an EMBL/GenBank/DDBJ whole genome shotgun (WGS) entry which is preliminary data.</text>
</comment>
<dbReference type="AlphaFoldDB" id="A0A833VEC4"/>
<sequence length="408" mass="45987">MNRMIVASKQAIRITFSHGENEISRILCIHTCIVLHTEKTQYNNKHGAMPLVDELRRSINQERELHEHKDISVDDEFDELGPTVTLSPKTQKERKSFDSSIKSNFEELGPTVASSPKTNFRSFLEVPQKERKSFDSSIKSDFEELGPTVTSSPKSNFTSLLEFFQKEKKNFGKDGSNGNEDVPIMNNKGKDGNVKIGFGTADLVSVAIDKVPISVNSGQLTDAMRAFGEVKSALSVTSGNNGLGRYHVEFKNRESKKRALRAEAVTIGSNILRINDIKTPRLLRIRIDKVDSAMSELAIHSKFSSYGHVTGLISTNDGEIDVFFQVDGEIEAERLVNKLDKKWTREVELLQPKTTVNTSEKSELHIERMLGEMRKRLELQRIYLEDLEHLHSAISHIKANPYSINNNS</sequence>
<accession>A0A833VEC4</accession>
<dbReference type="OrthoDB" id="1290110at2759"/>
<evidence type="ECO:0000313" key="2">
    <source>
        <dbReference type="Proteomes" id="UP000623129"/>
    </source>
</evidence>
<reference evidence="1" key="1">
    <citation type="submission" date="2020-01" db="EMBL/GenBank/DDBJ databases">
        <title>Genome sequence of Kobresia littledalei, the first chromosome-level genome in the family Cyperaceae.</title>
        <authorList>
            <person name="Qu G."/>
        </authorList>
    </citation>
    <scope>NUCLEOTIDE SEQUENCE</scope>
    <source>
        <strain evidence="1">C.B.Clarke</strain>
        <tissue evidence="1">Leaf</tissue>
    </source>
</reference>
<organism evidence="1 2">
    <name type="scientific">Carex littledalei</name>
    <dbReference type="NCBI Taxonomy" id="544730"/>
    <lineage>
        <taxon>Eukaryota</taxon>
        <taxon>Viridiplantae</taxon>
        <taxon>Streptophyta</taxon>
        <taxon>Embryophyta</taxon>
        <taxon>Tracheophyta</taxon>
        <taxon>Spermatophyta</taxon>
        <taxon>Magnoliopsida</taxon>
        <taxon>Liliopsida</taxon>
        <taxon>Poales</taxon>
        <taxon>Cyperaceae</taxon>
        <taxon>Cyperoideae</taxon>
        <taxon>Cariceae</taxon>
        <taxon>Carex</taxon>
        <taxon>Carex subgen. Euthyceras</taxon>
    </lineage>
</organism>
<name>A0A833VEC4_9POAL</name>
<dbReference type="SUPFAM" id="SSF54928">
    <property type="entry name" value="RNA-binding domain, RBD"/>
    <property type="match status" value="1"/>
</dbReference>